<dbReference type="OrthoDB" id="9790710at2"/>
<keyword evidence="3" id="KW-1185">Reference proteome</keyword>
<evidence type="ECO:0000313" key="3">
    <source>
        <dbReference type="Proteomes" id="UP000199392"/>
    </source>
</evidence>
<dbReference type="Pfam" id="PF00535">
    <property type="entry name" value="Glycos_transf_2"/>
    <property type="match status" value="1"/>
</dbReference>
<accession>A0A1I6T2S6</accession>
<dbReference type="CDD" id="cd00761">
    <property type="entry name" value="Glyco_tranf_GTA_type"/>
    <property type="match status" value="1"/>
</dbReference>
<dbReference type="RefSeq" id="WP_092424530.1">
    <property type="nucleotide sequence ID" value="NZ_FNCL01000005.1"/>
</dbReference>
<sequence length="306" mass="33562">MNFAHHFAPDISRIAVIVASLGRPDNLAMLLDQLSQQTLMPAQVILSVESDADLPPAPVLARQGFDISIVRGARGSSPQRNRGLDLVRGDIGVVAFFDDDLVPSRHALEGMVTFYAEHPEMNGASGTLLADGIRGPGITPDAALRMVADADAGFDGIDPAITSTPRALYGCNMCYRRAAISGLRFDEALPLYAWLEDLDFGGQLPQGTLAHTPAFYGVHCGEKRGRETSGLRLGYSQVCNPIYLLRKGTLPRRQGLRMPLRNIVRNHLGILRPEPWIDRRGRARGNRIALLDMLRGRLDPRRILDL</sequence>
<gene>
    <name evidence="2" type="ORF">SAMN04488050_105244</name>
</gene>
<dbReference type="InterPro" id="IPR001173">
    <property type="entry name" value="Glyco_trans_2-like"/>
</dbReference>
<dbReference type="Gene3D" id="3.90.550.10">
    <property type="entry name" value="Spore Coat Polysaccharide Biosynthesis Protein SpsA, Chain A"/>
    <property type="match status" value="1"/>
</dbReference>
<dbReference type="STRING" id="311180.SAMN04488050_105244"/>
<reference evidence="3" key="1">
    <citation type="submission" date="2016-10" db="EMBL/GenBank/DDBJ databases">
        <authorList>
            <person name="Varghese N."/>
            <person name="Submissions S."/>
        </authorList>
    </citation>
    <scope>NUCLEOTIDE SEQUENCE [LARGE SCALE GENOMIC DNA]</scope>
    <source>
        <strain evidence="3">DSM 26894</strain>
    </source>
</reference>
<protein>
    <submittedName>
        <fullName evidence="2">Glycosyltransferase, GT2 family</fullName>
    </submittedName>
</protein>
<dbReference type="SUPFAM" id="SSF53448">
    <property type="entry name" value="Nucleotide-diphospho-sugar transferases"/>
    <property type="match status" value="1"/>
</dbReference>
<dbReference type="AlphaFoldDB" id="A0A1I6T2S6"/>
<feature type="domain" description="Glycosyltransferase 2-like" evidence="1">
    <location>
        <begin position="16"/>
        <end position="119"/>
    </location>
</feature>
<evidence type="ECO:0000259" key="1">
    <source>
        <dbReference type="Pfam" id="PF00535"/>
    </source>
</evidence>
<proteinExistence type="predicted"/>
<name>A0A1I6T2S6_9RHOB</name>
<organism evidence="2 3">
    <name type="scientific">Alloyangia pacifica</name>
    <dbReference type="NCBI Taxonomy" id="311180"/>
    <lineage>
        <taxon>Bacteria</taxon>
        <taxon>Pseudomonadati</taxon>
        <taxon>Pseudomonadota</taxon>
        <taxon>Alphaproteobacteria</taxon>
        <taxon>Rhodobacterales</taxon>
        <taxon>Roseobacteraceae</taxon>
        <taxon>Alloyangia</taxon>
    </lineage>
</organism>
<keyword evidence="2" id="KW-0808">Transferase</keyword>
<dbReference type="EMBL" id="FOZW01000005">
    <property type="protein sequence ID" value="SFS83476.1"/>
    <property type="molecule type" value="Genomic_DNA"/>
</dbReference>
<evidence type="ECO:0000313" key="2">
    <source>
        <dbReference type="EMBL" id="SFS83476.1"/>
    </source>
</evidence>
<dbReference type="InterPro" id="IPR029044">
    <property type="entry name" value="Nucleotide-diphossugar_trans"/>
</dbReference>
<dbReference type="GO" id="GO:0016740">
    <property type="term" value="F:transferase activity"/>
    <property type="evidence" value="ECO:0007669"/>
    <property type="project" value="UniProtKB-KW"/>
</dbReference>
<dbReference type="Proteomes" id="UP000199392">
    <property type="component" value="Unassembled WGS sequence"/>
</dbReference>